<reference evidence="3" key="1">
    <citation type="submission" date="2020-09" db="EMBL/GenBank/DDBJ databases">
        <title>Rhizobia associated with sainfoin plants.</title>
        <authorList>
            <person name="Asharfi S."/>
            <person name="Kuzmanovic N."/>
            <person name="Bunk B."/>
            <person name="Sproeer C."/>
            <person name="Becker M."/>
            <person name="Thuenen T."/>
        </authorList>
    </citation>
    <scope>NUCLEOTIDE SEQUENCE</scope>
    <source>
        <strain evidence="3">OM4</strain>
    </source>
</reference>
<dbReference type="InterPro" id="IPR003779">
    <property type="entry name" value="CMD-like"/>
</dbReference>
<keyword evidence="1" id="KW-0732">Signal</keyword>
<dbReference type="EMBL" id="CP062229">
    <property type="protein sequence ID" value="UVC13343.1"/>
    <property type="molecule type" value="Genomic_DNA"/>
</dbReference>
<keyword evidence="4" id="KW-1185">Reference proteome</keyword>
<dbReference type="Proteomes" id="UP001058098">
    <property type="component" value="Chromosome"/>
</dbReference>
<dbReference type="NCBIfam" id="TIGR00778">
    <property type="entry name" value="ahpD_dom"/>
    <property type="match status" value="1"/>
</dbReference>
<evidence type="ECO:0000259" key="2">
    <source>
        <dbReference type="Pfam" id="PF02627"/>
    </source>
</evidence>
<dbReference type="InterPro" id="IPR004675">
    <property type="entry name" value="AhpD_core"/>
</dbReference>
<sequence length="148" mass="15880">MKKTLTIAALAAASVLFAASFAAAQHLPTAEETYKEIEATIGTVPTHLKAYPKSAIAGAWAMTKGLDFGDEGNALEPKVKSLINLAVAAQIPCRYCIWLETKMAKDRGATNEEVAEAVALAGYVRHWSTVLNGMQIDFETFKTEFGGD</sequence>
<accession>A0ABY5QQP1</accession>
<protein>
    <submittedName>
        <fullName evidence="3">Carboxymuconolactone decarboxylase family protein</fullName>
    </submittedName>
</protein>
<dbReference type="PANTHER" id="PTHR33930">
    <property type="entry name" value="ALKYL HYDROPEROXIDE REDUCTASE AHPD"/>
    <property type="match status" value="1"/>
</dbReference>
<feature type="signal peptide" evidence="1">
    <location>
        <begin position="1"/>
        <end position="24"/>
    </location>
</feature>
<evidence type="ECO:0000313" key="4">
    <source>
        <dbReference type="Proteomes" id="UP001058098"/>
    </source>
</evidence>
<dbReference type="PANTHER" id="PTHR33930:SF2">
    <property type="entry name" value="BLR3452 PROTEIN"/>
    <property type="match status" value="1"/>
</dbReference>
<organism evidence="3 4">
    <name type="scientific">Mesorhizobium onobrychidis</name>
    <dbReference type="NCBI Taxonomy" id="2775404"/>
    <lineage>
        <taxon>Bacteria</taxon>
        <taxon>Pseudomonadati</taxon>
        <taxon>Pseudomonadota</taxon>
        <taxon>Alphaproteobacteria</taxon>
        <taxon>Hyphomicrobiales</taxon>
        <taxon>Phyllobacteriaceae</taxon>
        <taxon>Mesorhizobium</taxon>
    </lineage>
</organism>
<feature type="domain" description="Carboxymuconolactone decarboxylase-like" evidence="2">
    <location>
        <begin position="65"/>
        <end position="135"/>
    </location>
</feature>
<dbReference type="InterPro" id="IPR029032">
    <property type="entry name" value="AhpD-like"/>
</dbReference>
<proteinExistence type="predicted"/>
<evidence type="ECO:0000256" key="1">
    <source>
        <dbReference type="SAM" id="SignalP"/>
    </source>
</evidence>
<dbReference type="RefSeq" id="WP_258117187.1">
    <property type="nucleotide sequence ID" value="NZ_CP062229.1"/>
</dbReference>
<gene>
    <name evidence="3" type="ORF">IHQ72_21720</name>
</gene>
<evidence type="ECO:0000313" key="3">
    <source>
        <dbReference type="EMBL" id="UVC13343.1"/>
    </source>
</evidence>
<feature type="chain" id="PRO_5045622149" evidence="1">
    <location>
        <begin position="25"/>
        <end position="148"/>
    </location>
</feature>
<dbReference type="Pfam" id="PF02627">
    <property type="entry name" value="CMD"/>
    <property type="match status" value="1"/>
</dbReference>
<name>A0ABY5QQP1_9HYPH</name>
<dbReference type="SUPFAM" id="SSF69118">
    <property type="entry name" value="AhpD-like"/>
    <property type="match status" value="1"/>
</dbReference>
<dbReference type="Gene3D" id="1.20.1290.10">
    <property type="entry name" value="AhpD-like"/>
    <property type="match status" value="1"/>
</dbReference>